<dbReference type="AlphaFoldDB" id="A0A852UXJ8"/>
<dbReference type="Gene3D" id="1.10.3300.10">
    <property type="entry name" value="Jann2411-like domain"/>
    <property type="match status" value="1"/>
</dbReference>
<evidence type="ECO:0000313" key="3">
    <source>
        <dbReference type="Proteomes" id="UP000576393"/>
    </source>
</evidence>
<keyword evidence="3" id="KW-1185">Reference proteome</keyword>
<dbReference type="PANTHER" id="PTHR35525:SF3">
    <property type="entry name" value="BLL6575 PROTEIN"/>
    <property type="match status" value="1"/>
</dbReference>
<gene>
    <name evidence="2" type="ORF">HDA43_002377</name>
</gene>
<dbReference type="SUPFAM" id="SSF160904">
    <property type="entry name" value="Jann2411-like"/>
    <property type="match status" value="1"/>
</dbReference>
<name>A0A852UXJ8_9ACTN</name>
<comment type="caution">
    <text evidence="2">The sequence shown here is derived from an EMBL/GenBank/DDBJ whole genome shotgun (WGS) entry which is preliminary data.</text>
</comment>
<dbReference type="InterPro" id="IPR010852">
    <property type="entry name" value="ABATE"/>
</dbReference>
<reference evidence="2 3" key="1">
    <citation type="submission" date="2020-07" db="EMBL/GenBank/DDBJ databases">
        <title>Sequencing the genomes of 1000 actinobacteria strains.</title>
        <authorList>
            <person name="Klenk H.-P."/>
        </authorList>
    </citation>
    <scope>NUCLEOTIDE SEQUENCE [LARGE SCALE GENOMIC DNA]</scope>
    <source>
        <strain evidence="2 3">DSM 45763</strain>
    </source>
</reference>
<organism evidence="2 3">
    <name type="scientific">Streptosporangium sandarakinum</name>
    <dbReference type="NCBI Taxonomy" id="1260955"/>
    <lineage>
        <taxon>Bacteria</taxon>
        <taxon>Bacillati</taxon>
        <taxon>Actinomycetota</taxon>
        <taxon>Actinomycetes</taxon>
        <taxon>Streptosporangiales</taxon>
        <taxon>Streptosporangiaceae</taxon>
        <taxon>Streptosporangium</taxon>
    </lineage>
</organism>
<dbReference type="EMBL" id="JACCCO010000001">
    <property type="protein sequence ID" value="NYF40218.1"/>
    <property type="molecule type" value="Genomic_DNA"/>
</dbReference>
<dbReference type="InterPro" id="IPR021005">
    <property type="entry name" value="Znf_CGNR"/>
</dbReference>
<dbReference type="Pfam" id="PF11706">
    <property type="entry name" value="zf-CGNR"/>
    <property type="match status" value="1"/>
</dbReference>
<evidence type="ECO:0000259" key="1">
    <source>
        <dbReference type="Pfam" id="PF11706"/>
    </source>
</evidence>
<proteinExistence type="predicted"/>
<evidence type="ECO:0000313" key="2">
    <source>
        <dbReference type="EMBL" id="NYF40218.1"/>
    </source>
</evidence>
<dbReference type="InterPro" id="IPR023286">
    <property type="entry name" value="ABATE_dom_sf"/>
</dbReference>
<dbReference type="Proteomes" id="UP000576393">
    <property type="component" value="Unassembled WGS sequence"/>
</dbReference>
<protein>
    <submittedName>
        <fullName evidence="2">Putative RNA-binding Zn ribbon-like protein</fullName>
    </submittedName>
</protein>
<sequence>MNNANGILLTPRDGQTFRFDAGTLCLEFLLTGALPEWEQLHAPEDLAAWIPLSRLGLPDEVVVGEADLAEAKRLRAAIQALAERATGVGDSADPEGALAVLNEFAAAPPPVPVVTPSFQRGWATPVTGAQFLSAVARDAVELFGGPMASRVRVCGGERCLLIFLDTSRPGARRWCSMDRCGNRYKLRTRRDRAPRPADAGH</sequence>
<accession>A0A852UXJ8</accession>
<dbReference type="RefSeq" id="WP_312873193.1">
    <property type="nucleotide sequence ID" value="NZ_JACCCO010000001.1"/>
</dbReference>
<dbReference type="Pfam" id="PF07336">
    <property type="entry name" value="ABATE"/>
    <property type="match status" value="1"/>
</dbReference>
<dbReference type="PANTHER" id="PTHR35525">
    <property type="entry name" value="BLL6575 PROTEIN"/>
    <property type="match status" value="1"/>
</dbReference>
<feature type="domain" description="Zinc finger CGNR" evidence="1">
    <location>
        <begin position="150"/>
        <end position="192"/>
    </location>
</feature>